<feature type="binding site" evidence="8">
    <location>
        <position position="373"/>
    </location>
    <ligand>
        <name>Mn(2+)</name>
        <dbReference type="ChEBI" id="CHEBI:29035"/>
        <label>1</label>
    </ligand>
</feature>
<evidence type="ECO:0000256" key="6">
    <source>
        <dbReference type="ARBA" id="ARBA00022801"/>
    </source>
</evidence>
<dbReference type="PRINTS" id="PR00481">
    <property type="entry name" value="LAMNOPPTDASE"/>
</dbReference>
<keyword evidence="8" id="KW-0963">Cytoplasm</keyword>
<evidence type="ECO:0000256" key="9">
    <source>
        <dbReference type="SAM" id="MobiDB-lite"/>
    </source>
</evidence>
<feature type="active site" evidence="8">
    <location>
        <position position="377"/>
    </location>
</feature>
<evidence type="ECO:0000313" key="12">
    <source>
        <dbReference type="EMBL" id="NYI78033.1"/>
    </source>
</evidence>
<keyword evidence="8" id="KW-0479">Metal-binding</keyword>
<evidence type="ECO:0000256" key="1">
    <source>
        <dbReference type="ARBA" id="ARBA00000135"/>
    </source>
</evidence>
<feature type="binding site" evidence="8">
    <location>
        <position position="375"/>
    </location>
    <ligand>
        <name>Mn(2+)</name>
        <dbReference type="ChEBI" id="CHEBI:29035"/>
        <label>2</label>
    </ligand>
</feature>
<dbReference type="EC" id="3.4.11.10" evidence="8"/>
<evidence type="ECO:0000256" key="2">
    <source>
        <dbReference type="ARBA" id="ARBA00000967"/>
    </source>
</evidence>
<feature type="domain" description="Cytosol aminopeptidase" evidence="10">
    <location>
        <begin position="211"/>
        <end position="517"/>
    </location>
</feature>
<dbReference type="HAMAP" id="MF_00181">
    <property type="entry name" value="Cytosol_peptidase_M17"/>
    <property type="match status" value="1"/>
</dbReference>
<comment type="cofactor">
    <cofactor evidence="8">
        <name>Mn(2+)</name>
        <dbReference type="ChEBI" id="CHEBI:29035"/>
    </cofactor>
    <text evidence="8">Binds 2 manganese ions per subunit.</text>
</comment>
<evidence type="ECO:0000256" key="3">
    <source>
        <dbReference type="ARBA" id="ARBA00009528"/>
    </source>
</evidence>
<evidence type="ECO:0000259" key="10">
    <source>
        <dbReference type="Pfam" id="PF00883"/>
    </source>
</evidence>
<dbReference type="InterPro" id="IPR000819">
    <property type="entry name" value="Peptidase_M17_C"/>
</dbReference>
<feature type="active site" evidence="8">
    <location>
        <position position="303"/>
    </location>
</feature>
<feature type="binding site" evidence="8">
    <location>
        <position position="296"/>
    </location>
    <ligand>
        <name>Mn(2+)</name>
        <dbReference type="ChEBI" id="CHEBI:29035"/>
        <label>1</label>
    </ligand>
</feature>
<name>A0A7Z0ISR1_9ACTN</name>
<evidence type="ECO:0000256" key="8">
    <source>
        <dbReference type="HAMAP-Rule" id="MF_00181"/>
    </source>
</evidence>
<comment type="catalytic activity">
    <reaction evidence="2 8">
        <text>Release of an N-terminal amino acid, preferentially leucine, but not glutamic or aspartic acids.</text>
        <dbReference type="EC" id="3.4.11.10"/>
    </reaction>
</comment>
<dbReference type="NCBIfam" id="NF002073">
    <property type="entry name" value="PRK00913.1-2"/>
    <property type="match status" value="1"/>
</dbReference>
<dbReference type="GO" id="GO:0030145">
    <property type="term" value="F:manganese ion binding"/>
    <property type="evidence" value="ECO:0007669"/>
    <property type="project" value="UniProtKB-UniRule"/>
</dbReference>
<dbReference type="GO" id="GO:0006508">
    <property type="term" value="P:proteolysis"/>
    <property type="evidence" value="ECO:0007669"/>
    <property type="project" value="UniProtKB-KW"/>
</dbReference>
<keyword evidence="6 8" id="KW-0378">Hydrolase</keyword>
<evidence type="ECO:0000256" key="5">
    <source>
        <dbReference type="ARBA" id="ARBA00022670"/>
    </source>
</evidence>
<accession>A0A7Z0ISR1</accession>
<dbReference type="SUPFAM" id="SSF52949">
    <property type="entry name" value="Macro domain-like"/>
    <property type="match status" value="1"/>
</dbReference>
<dbReference type="SUPFAM" id="SSF53187">
    <property type="entry name" value="Zn-dependent exopeptidases"/>
    <property type="match status" value="1"/>
</dbReference>
<dbReference type="Proteomes" id="UP000564496">
    <property type="component" value="Unassembled WGS sequence"/>
</dbReference>
<comment type="catalytic activity">
    <reaction evidence="1 8">
        <text>Release of an N-terminal amino acid, Xaa-|-Yaa-, in which Xaa is preferably Leu, but may be other amino acids including Pro although not Arg or Lys, and Yaa may be Pro. Amino acid amides and methyl esters are also readily hydrolyzed, but rates on arylamides are exceedingly low.</text>
        <dbReference type="EC" id="3.4.11.1"/>
    </reaction>
</comment>
<keyword evidence="8" id="KW-0464">Manganese</keyword>
<dbReference type="PANTHER" id="PTHR11963">
    <property type="entry name" value="LEUCINE AMINOPEPTIDASE-RELATED"/>
    <property type="match status" value="1"/>
</dbReference>
<keyword evidence="13" id="KW-1185">Reference proteome</keyword>
<dbReference type="PANTHER" id="PTHR11963:SF23">
    <property type="entry name" value="CYTOSOL AMINOPEPTIDASE"/>
    <property type="match status" value="1"/>
</dbReference>
<dbReference type="EC" id="3.4.11.1" evidence="8"/>
<proteinExistence type="inferred from homology"/>
<comment type="subcellular location">
    <subcellularLocation>
        <location evidence="8">Cytoplasm</location>
    </subcellularLocation>
</comment>
<dbReference type="Gene3D" id="3.40.630.10">
    <property type="entry name" value="Zn peptidases"/>
    <property type="match status" value="1"/>
</dbReference>
<dbReference type="GO" id="GO:0005737">
    <property type="term" value="C:cytoplasm"/>
    <property type="evidence" value="ECO:0007669"/>
    <property type="project" value="UniProtKB-SubCell"/>
</dbReference>
<keyword evidence="4 8" id="KW-0031">Aminopeptidase</keyword>
<dbReference type="InterPro" id="IPR011356">
    <property type="entry name" value="Leucine_aapep/pepB"/>
</dbReference>
<dbReference type="Gene3D" id="3.40.220.10">
    <property type="entry name" value="Leucine Aminopeptidase, subunit E, domain 1"/>
    <property type="match status" value="1"/>
</dbReference>
<comment type="caution">
    <text evidence="12">The sequence shown here is derived from an EMBL/GenBank/DDBJ whole genome shotgun (WGS) entry which is preliminary data.</text>
</comment>
<evidence type="ECO:0000313" key="13">
    <source>
        <dbReference type="Proteomes" id="UP000564496"/>
    </source>
</evidence>
<dbReference type="AlphaFoldDB" id="A0A7Z0ISR1"/>
<protein>
    <recommendedName>
        <fullName evidence="8">Probable cytosol aminopeptidase</fullName>
        <ecNumber evidence="8">3.4.11.1</ecNumber>
    </recommendedName>
    <alternativeName>
        <fullName evidence="8">Leucine aminopeptidase</fullName>
        <shortName evidence="8">LAP</shortName>
        <ecNumber evidence="8">3.4.11.10</ecNumber>
    </alternativeName>
    <alternativeName>
        <fullName evidence="8">Leucyl aminopeptidase</fullName>
    </alternativeName>
</protein>
<feature type="binding site" evidence="8">
    <location>
        <position position="291"/>
    </location>
    <ligand>
        <name>Mn(2+)</name>
        <dbReference type="ChEBI" id="CHEBI:29035"/>
        <label>2</label>
    </ligand>
</feature>
<comment type="function">
    <text evidence="7 8">Presumably involved in the processing and regular turnover of intracellular proteins. Catalyzes the removal of unsubstituted N-terminal amino acids from various peptides.</text>
</comment>
<evidence type="ECO:0000256" key="7">
    <source>
        <dbReference type="ARBA" id="ARBA00049972"/>
    </source>
</evidence>
<feature type="compositionally biased region" description="Low complexity" evidence="9">
    <location>
        <begin position="151"/>
        <end position="165"/>
    </location>
</feature>
<feature type="binding site" evidence="8">
    <location>
        <position position="375"/>
    </location>
    <ligand>
        <name>Mn(2+)</name>
        <dbReference type="ChEBI" id="CHEBI:29035"/>
        <label>1</label>
    </ligand>
</feature>
<comment type="similarity">
    <text evidence="3 8">Belongs to the peptidase M17 family.</text>
</comment>
<feature type="domain" description="Peptidase M17 leucyl aminopeptidase N-terminal" evidence="11">
    <location>
        <begin position="24"/>
        <end position="153"/>
    </location>
</feature>
<evidence type="ECO:0000259" key="11">
    <source>
        <dbReference type="Pfam" id="PF02789"/>
    </source>
</evidence>
<dbReference type="Pfam" id="PF00883">
    <property type="entry name" value="Peptidase_M17"/>
    <property type="match status" value="1"/>
</dbReference>
<dbReference type="CDD" id="cd00433">
    <property type="entry name" value="Peptidase_M17"/>
    <property type="match status" value="1"/>
</dbReference>
<feature type="binding site" evidence="8">
    <location>
        <position position="314"/>
    </location>
    <ligand>
        <name>Mn(2+)</name>
        <dbReference type="ChEBI" id="CHEBI:29035"/>
        <label>2</label>
    </ligand>
</feature>
<organism evidence="12 13">
    <name type="scientific">Nocardioides panzhihuensis</name>
    <dbReference type="NCBI Taxonomy" id="860243"/>
    <lineage>
        <taxon>Bacteria</taxon>
        <taxon>Bacillati</taxon>
        <taxon>Actinomycetota</taxon>
        <taxon>Actinomycetes</taxon>
        <taxon>Propionibacteriales</taxon>
        <taxon>Nocardioidaceae</taxon>
        <taxon>Nocardioides</taxon>
    </lineage>
</organism>
<sequence length="527" mass="54073">MTLPDITYTLRTASPAKTRAEAVVVGIGQGAKGVEVVAGAEDVKAAYGRRWQGLLATLGVSGKAGEVTRLPAGDEIGAQLLVLVGLGPRSTSGLSDGSHSADAVRRAAGAAARSVPNATSVAVALPADTPELVRAVTEGYLLGSYTYTSYKSGSAKSSGGKSTAGKSDKAGSKQEGNGPSDVAILSAIARRSDAVTAFEEAQIVAQAIAGTREWVNVPPADLTPPAFADAVVHVAGLVEGVETTVYDEKQLADLGCGGILAVGMGSAAMPRLVELTYSPDDARGHIALVGKGITFDSGGLTIKPGNSMSTMKSDMAGAAAVAQATFAIARLGLPVKISAFIPMAENMVSGSSYRPGDVVTHYGGKTVEVSNMDAEGRMILADALVRATEVSPDAIIDVATLTGHMVMALGDRVSGVLGSTEIVDRVLAAADVADEQMWPMPIPEWMDERIRSSKVADLNQHDWIRWGGGLYAAAFLREFTDGLPWAHLDIAGPSFNSGGASGHLTPGGTGVAVATLVDYVREMATAQ</sequence>
<dbReference type="RefSeq" id="WP_179658446.1">
    <property type="nucleotide sequence ID" value="NZ_JACBZR010000001.1"/>
</dbReference>
<gene>
    <name evidence="8" type="primary">pepA</name>
    <name evidence="12" type="ORF">BJ988_002681</name>
</gene>
<feature type="binding site" evidence="8">
    <location>
        <position position="296"/>
    </location>
    <ligand>
        <name>Mn(2+)</name>
        <dbReference type="ChEBI" id="CHEBI:29035"/>
        <label>2</label>
    </ligand>
</feature>
<reference evidence="12 13" key="1">
    <citation type="submission" date="2020-07" db="EMBL/GenBank/DDBJ databases">
        <title>Sequencing the genomes of 1000 actinobacteria strains.</title>
        <authorList>
            <person name="Klenk H.-P."/>
        </authorList>
    </citation>
    <scope>NUCLEOTIDE SEQUENCE [LARGE SCALE GENOMIC DNA]</scope>
    <source>
        <strain evidence="12 13">DSM 26487</strain>
    </source>
</reference>
<dbReference type="GO" id="GO:0070006">
    <property type="term" value="F:metalloaminopeptidase activity"/>
    <property type="evidence" value="ECO:0007669"/>
    <property type="project" value="InterPro"/>
</dbReference>
<dbReference type="InterPro" id="IPR043472">
    <property type="entry name" value="Macro_dom-like"/>
</dbReference>
<feature type="region of interest" description="Disordered" evidence="9">
    <location>
        <begin position="151"/>
        <end position="178"/>
    </location>
</feature>
<dbReference type="InterPro" id="IPR008283">
    <property type="entry name" value="Peptidase_M17_N"/>
</dbReference>
<evidence type="ECO:0000256" key="4">
    <source>
        <dbReference type="ARBA" id="ARBA00022438"/>
    </source>
</evidence>
<dbReference type="InterPro" id="IPR023042">
    <property type="entry name" value="Peptidase_M17_leu_NH2_pept"/>
</dbReference>
<dbReference type="Pfam" id="PF02789">
    <property type="entry name" value="Peptidase_M17_N"/>
    <property type="match status" value="1"/>
</dbReference>
<keyword evidence="5 8" id="KW-0645">Protease</keyword>
<dbReference type="EMBL" id="JACBZR010000001">
    <property type="protein sequence ID" value="NYI78033.1"/>
    <property type="molecule type" value="Genomic_DNA"/>
</dbReference>